<evidence type="ECO:0000313" key="1">
    <source>
        <dbReference type="EMBL" id="CBX91594.1"/>
    </source>
</evidence>
<dbReference type="InParanoid" id="E4ZJG3"/>
<dbReference type="VEuPathDB" id="FungiDB:LEMA_uP071020.1"/>
<name>E4ZJG3_LEPMJ</name>
<accession>E4ZJG3</accession>
<keyword evidence="2" id="KW-1185">Reference proteome</keyword>
<organism evidence="2">
    <name type="scientific">Leptosphaeria maculans (strain JN3 / isolate v23.1.3 / race Av1-4-5-6-7-8)</name>
    <name type="common">Blackleg fungus</name>
    <name type="synonym">Phoma lingam</name>
    <dbReference type="NCBI Taxonomy" id="985895"/>
    <lineage>
        <taxon>Eukaryota</taxon>
        <taxon>Fungi</taxon>
        <taxon>Dikarya</taxon>
        <taxon>Ascomycota</taxon>
        <taxon>Pezizomycotina</taxon>
        <taxon>Dothideomycetes</taxon>
        <taxon>Pleosporomycetidae</taxon>
        <taxon>Pleosporales</taxon>
        <taxon>Pleosporineae</taxon>
        <taxon>Leptosphaeriaceae</taxon>
        <taxon>Plenodomus</taxon>
        <taxon>Plenodomus lingam/Leptosphaeria maculans species complex</taxon>
    </lineage>
</organism>
<evidence type="ECO:0000313" key="2">
    <source>
        <dbReference type="Proteomes" id="UP000002668"/>
    </source>
</evidence>
<protein>
    <submittedName>
        <fullName evidence="1">Predicted protein</fullName>
    </submittedName>
</protein>
<gene>
    <name evidence="1" type="ORF">LEMA_uP071020.1</name>
</gene>
<reference evidence="2" key="1">
    <citation type="journal article" date="2011" name="Nat. Commun.">
        <title>Effector diversification within compartments of the Leptosphaeria maculans genome affected by Repeat-Induced Point mutations.</title>
        <authorList>
            <person name="Rouxel T."/>
            <person name="Grandaubert J."/>
            <person name="Hane J.K."/>
            <person name="Hoede C."/>
            <person name="van de Wouw A.P."/>
            <person name="Couloux A."/>
            <person name="Dominguez V."/>
            <person name="Anthouard V."/>
            <person name="Bally P."/>
            <person name="Bourras S."/>
            <person name="Cozijnsen A.J."/>
            <person name="Ciuffetti L.M."/>
            <person name="Degrave A."/>
            <person name="Dilmaghani A."/>
            <person name="Duret L."/>
            <person name="Fudal I."/>
            <person name="Goodwin S.B."/>
            <person name="Gout L."/>
            <person name="Glaser N."/>
            <person name="Linglin J."/>
            <person name="Kema G.H.J."/>
            <person name="Lapalu N."/>
            <person name="Lawrence C.B."/>
            <person name="May K."/>
            <person name="Meyer M."/>
            <person name="Ollivier B."/>
            <person name="Poulain J."/>
            <person name="Schoch C.L."/>
            <person name="Simon A."/>
            <person name="Spatafora J.W."/>
            <person name="Stachowiak A."/>
            <person name="Turgeon B.G."/>
            <person name="Tyler B.M."/>
            <person name="Vincent D."/>
            <person name="Weissenbach J."/>
            <person name="Amselem J."/>
            <person name="Quesneville H."/>
            <person name="Oliver R.P."/>
            <person name="Wincker P."/>
            <person name="Balesdent M.-H."/>
            <person name="Howlett B.J."/>
        </authorList>
    </citation>
    <scope>NUCLEOTIDE SEQUENCE [LARGE SCALE GENOMIC DNA]</scope>
    <source>
        <strain evidence="2">JN3 / isolate v23.1.3 / race Av1-4-5-6-7-8</strain>
    </source>
</reference>
<proteinExistence type="predicted"/>
<dbReference type="AlphaFoldDB" id="E4ZJG3"/>
<dbReference type="Proteomes" id="UP000002668">
    <property type="component" value="Genome"/>
</dbReference>
<dbReference type="HOGENOM" id="CLU_3032792_0_0_1"/>
<dbReference type="EMBL" id="FP929072">
    <property type="protein sequence ID" value="CBX91594.1"/>
    <property type="molecule type" value="Genomic_DNA"/>
</dbReference>
<sequence>MAAGRRVLLCADRITIVMVVSAVRILCVQAHLLPIDSVSASLSCRRRSLHDTHRP</sequence>